<reference evidence="1 2" key="2">
    <citation type="journal article" date="2017" name="Front. Plant Sci.">
        <title>Gene Classification and Mining of Molecular Markers Useful in Red Clover (Trifolium pratense) Breeding.</title>
        <authorList>
            <person name="Istvanek J."/>
            <person name="Dluhosova J."/>
            <person name="Dluhos P."/>
            <person name="Patkova L."/>
            <person name="Nedelnik J."/>
            <person name="Repkova J."/>
        </authorList>
    </citation>
    <scope>NUCLEOTIDE SEQUENCE [LARGE SCALE GENOMIC DNA]</scope>
    <source>
        <strain evidence="2">cv. Tatra</strain>
        <tissue evidence="1">Young leaves</tissue>
    </source>
</reference>
<name>A0A2K3MFK8_TRIPR</name>
<dbReference type="GO" id="GO:0016301">
    <property type="term" value="F:kinase activity"/>
    <property type="evidence" value="ECO:0007669"/>
    <property type="project" value="UniProtKB-KW"/>
</dbReference>
<evidence type="ECO:0000313" key="2">
    <source>
        <dbReference type="Proteomes" id="UP000236291"/>
    </source>
</evidence>
<keyword evidence="1" id="KW-0418">Kinase</keyword>
<organism evidence="1 2">
    <name type="scientific">Trifolium pratense</name>
    <name type="common">Red clover</name>
    <dbReference type="NCBI Taxonomy" id="57577"/>
    <lineage>
        <taxon>Eukaryota</taxon>
        <taxon>Viridiplantae</taxon>
        <taxon>Streptophyta</taxon>
        <taxon>Embryophyta</taxon>
        <taxon>Tracheophyta</taxon>
        <taxon>Spermatophyta</taxon>
        <taxon>Magnoliopsida</taxon>
        <taxon>eudicotyledons</taxon>
        <taxon>Gunneridae</taxon>
        <taxon>Pentapetalae</taxon>
        <taxon>rosids</taxon>
        <taxon>fabids</taxon>
        <taxon>Fabales</taxon>
        <taxon>Fabaceae</taxon>
        <taxon>Papilionoideae</taxon>
        <taxon>50 kb inversion clade</taxon>
        <taxon>NPAAA clade</taxon>
        <taxon>Hologalegina</taxon>
        <taxon>IRL clade</taxon>
        <taxon>Trifolieae</taxon>
        <taxon>Trifolium</taxon>
    </lineage>
</organism>
<gene>
    <name evidence="1" type="ORF">L195_g045691</name>
</gene>
<sequence length="106" mass="11963">MKPVDRPSMKKVVEMLEGDIENIEMPPKPLLYPAPIFLVRALKKLIYLKNPDLLFLMETTRKELGLFQLRNEGGLDNMVVVGCDMKGKGEAYKAIMPHFSCPSANV</sequence>
<protein>
    <submittedName>
        <fullName evidence="1">Stress-induced receptor-like kinase</fullName>
    </submittedName>
</protein>
<dbReference type="EMBL" id="ASHM01060228">
    <property type="protein sequence ID" value="PNX89571.1"/>
    <property type="molecule type" value="Genomic_DNA"/>
</dbReference>
<dbReference type="AlphaFoldDB" id="A0A2K3MFK8"/>
<proteinExistence type="predicted"/>
<keyword evidence="1" id="KW-0675">Receptor</keyword>
<reference evidence="1 2" key="1">
    <citation type="journal article" date="2014" name="Am. J. Bot.">
        <title>Genome assembly and annotation for red clover (Trifolium pratense; Fabaceae).</title>
        <authorList>
            <person name="Istvanek J."/>
            <person name="Jaros M."/>
            <person name="Krenek A."/>
            <person name="Repkova J."/>
        </authorList>
    </citation>
    <scope>NUCLEOTIDE SEQUENCE [LARGE SCALE GENOMIC DNA]</scope>
    <source>
        <strain evidence="2">cv. Tatra</strain>
        <tissue evidence="1">Young leaves</tissue>
    </source>
</reference>
<comment type="caution">
    <text evidence="1">The sequence shown here is derived from an EMBL/GenBank/DDBJ whole genome shotgun (WGS) entry which is preliminary data.</text>
</comment>
<evidence type="ECO:0000313" key="1">
    <source>
        <dbReference type="EMBL" id="PNX89571.1"/>
    </source>
</evidence>
<dbReference type="STRING" id="57577.A0A2K3MFK8"/>
<accession>A0A2K3MFK8</accession>
<dbReference type="Proteomes" id="UP000236291">
    <property type="component" value="Unassembled WGS sequence"/>
</dbReference>
<keyword evidence="1" id="KW-0808">Transferase</keyword>